<organism evidence="2">
    <name type="scientific">Caenorhabditis brenneri</name>
    <name type="common">Nematode worm</name>
    <dbReference type="NCBI Taxonomy" id="135651"/>
    <lineage>
        <taxon>Eukaryota</taxon>
        <taxon>Metazoa</taxon>
        <taxon>Ecdysozoa</taxon>
        <taxon>Nematoda</taxon>
        <taxon>Chromadorea</taxon>
        <taxon>Rhabditida</taxon>
        <taxon>Rhabditina</taxon>
        <taxon>Rhabditomorpha</taxon>
        <taxon>Rhabditoidea</taxon>
        <taxon>Rhabditidae</taxon>
        <taxon>Peloderinae</taxon>
        <taxon>Caenorhabditis</taxon>
    </lineage>
</organism>
<keyword evidence="2" id="KW-1185">Reference proteome</keyword>
<evidence type="ECO:0000313" key="2">
    <source>
        <dbReference type="Proteomes" id="UP000008068"/>
    </source>
</evidence>
<dbReference type="Proteomes" id="UP000008068">
    <property type="component" value="Unassembled WGS sequence"/>
</dbReference>
<dbReference type="AlphaFoldDB" id="G0NPI5"/>
<protein>
    <submittedName>
        <fullName evidence="1">Uncharacterized protein</fullName>
    </submittedName>
</protein>
<sequence length="186" mass="21397">MPFSFLNFPYLVKKNMVDQMTYIDLVRVSLQNQAADNSLRECGKPDVSFYKLNYYRLKELSSFDKLELFICEAKRSGITASWPINLSVSIHDAYFFSLKNDKGFEVRIFVDNPNNFDKYDRTLKMGDLNVPCVIAEDSKVEIYTLLARRRVSYQIERELYGFGSCSGSVTAGHGGKLFEMSVYHGE</sequence>
<gene>
    <name evidence="1" type="ORF">CAEBREN_16343</name>
</gene>
<reference evidence="2" key="1">
    <citation type="submission" date="2011-07" db="EMBL/GenBank/DDBJ databases">
        <authorList>
            <consortium name="Caenorhabditis brenneri Sequencing and Analysis Consortium"/>
            <person name="Wilson R.K."/>
        </authorList>
    </citation>
    <scope>NUCLEOTIDE SEQUENCE [LARGE SCALE GENOMIC DNA]</scope>
    <source>
        <strain evidence="2">PB2801</strain>
    </source>
</reference>
<evidence type="ECO:0000313" key="1">
    <source>
        <dbReference type="EMBL" id="EGT35166.1"/>
    </source>
</evidence>
<name>G0NPI5_CAEBE</name>
<dbReference type="EMBL" id="GL379920">
    <property type="protein sequence ID" value="EGT35166.1"/>
    <property type="molecule type" value="Genomic_DNA"/>
</dbReference>
<dbReference type="HOGENOM" id="CLU_1455617_0_0_1"/>
<proteinExistence type="predicted"/>
<dbReference type="InParanoid" id="G0NPI5"/>
<accession>G0NPI5</accession>